<dbReference type="EMBL" id="BIXZ01000024">
    <property type="protein sequence ID" value="GCF16257.1"/>
    <property type="molecule type" value="Genomic_DNA"/>
</dbReference>
<proteinExistence type="predicted"/>
<name>A0A4C2ER70_9EURY</name>
<dbReference type="Proteomes" id="UP000304382">
    <property type="component" value="Unassembled WGS sequence"/>
</dbReference>
<organism evidence="1 2">
    <name type="scientific">Haloarcula mannanilytica</name>
    <dbReference type="NCBI Taxonomy" id="2509225"/>
    <lineage>
        <taxon>Archaea</taxon>
        <taxon>Methanobacteriati</taxon>
        <taxon>Methanobacteriota</taxon>
        <taxon>Stenosarchaea group</taxon>
        <taxon>Halobacteria</taxon>
        <taxon>Halobacteriales</taxon>
        <taxon>Haloarculaceae</taxon>
        <taxon>Haloarcula</taxon>
    </lineage>
</organism>
<evidence type="ECO:0000313" key="1">
    <source>
        <dbReference type="EMBL" id="GCF16257.1"/>
    </source>
</evidence>
<protein>
    <submittedName>
        <fullName evidence="1">Uncharacterized protein</fullName>
    </submittedName>
</protein>
<comment type="caution">
    <text evidence="1">The sequence shown here is derived from an EMBL/GenBank/DDBJ whole genome shotgun (WGS) entry which is preliminary data.</text>
</comment>
<accession>A0A4C2ER70</accession>
<reference evidence="1 2" key="1">
    <citation type="submission" date="2019-02" db="EMBL/GenBank/DDBJ databases">
        <title>Haloarcula mannanilyticum sp. nov., a mannan degrading haloarchaeon isolated from commercial salt.</title>
        <authorList>
            <person name="Enomoto S."/>
            <person name="Shimane Y."/>
            <person name="Kamekura M."/>
            <person name="Ito T."/>
            <person name="Moriya O."/>
            <person name="Ihara K."/>
            <person name="Takahashi-Ando N."/>
            <person name="Fukushima Y."/>
            <person name="Yoshida Y."/>
            <person name="Usama R."/>
            <person name="Takai K."/>
            <person name="Minegishi H."/>
        </authorList>
    </citation>
    <scope>NUCLEOTIDE SEQUENCE [LARGE SCALE GENOMIC DNA]</scope>
    <source>
        <strain evidence="1 2">MD130-1</strain>
    </source>
</reference>
<gene>
    <name evidence="1" type="ORF">Harman_41920</name>
</gene>
<dbReference type="AlphaFoldDB" id="A0A4C2ER70"/>
<keyword evidence="2" id="KW-1185">Reference proteome</keyword>
<sequence>MVQEWQARETDGRLKPSTEFASIVAKVPEKTDAVQDSDQDYYCRSVEALYDLEGVE</sequence>
<evidence type="ECO:0000313" key="2">
    <source>
        <dbReference type="Proteomes" id="UP000304382"/>
    </source>
</evidence>